<feature type="signal peptide" evidence="1">
    <location>
        <begin position="1"/>
        <end position="24"/>
    </location>
</feature>
<reference evidence="2 3" key="1">
    <citation type="submission" date="2020-08" db="EMBL/GenBank/DDBJ databases">
        <title>Sequencing the genomes of 1000 actinobacteria strains.</title>
        <authorList>
            <person name="Klenk H.-P."/>
        </authorList>
    </citation>
    <scope>NUCLEOTIDE SEQUENCE [LARGE SCALE GENOMIC DNA]</scope>
    <source>
        <strain evidence="2 3">DSM 43149</strain>
    </source>
</reference>
<keyword evidence="3" id="KW-1185">Reference proteome</keyword>
<dbReference type="PROSITE" id="PS51318">
    <property type="entry name" value="TAT"/>
    <property type="match status" value="1"/>
</dbReference>
<keyword evidence="1" id="KW-0732">Signal</keyword>
<accession>A0A7W7I1C9</accession>
<evidence type="ECO:0008006" key="4">
    <source>
        <dbReference type="Google" id="ProtNLM"/>
    </source>
</evidence>
<feature type="chain" id="PRO_5038646270" description="Secreted protein" evidence="1">
    <location>
        <begin position="25"/>
        <end position="433"/>
    </location>
</feature>
<gene>
    <name evidence="2" type="ORF">BJ971_005123</name>
</gene>
<evidence type="ECO:0000256" key="1">
    <source>
        <dbReference type="SAM" id="SignalP"/>
    </source>
</evidence>
<organism evidence="2 3">
    <name type="scientific">Actinoplanes digitatis</name>
    <dbReference type="NCBI Taxonomy" id="1868"/>
    <lineage>
        <taxon>Bacteria</taxon>
        <taxon>Bacillati</taxon>
        <taxon>Actinomycetota</taxon>
        <taxon>Actinomycetes</taxon>
        <taxon>Micromonosporales</taxon>
        <taxon>Micromonosporaceae</taxon>
        <taxon>Actinoplanes</taxon>
    </lineage>
</organism>
<dbReference type="AlphaFoldDB" id="A0A7W7I1C9"/>
<evidence type="ECO:0000313" key="3">
    <source>
        <dbReference type="Proteomes" id="UP000578112"/>
    </source>
</evidence>
<dbReference type="EMBL" id="JACHNH010000001">
    <property type="protein sequence ID" value="MBB4764567.1"/>
    <property type="molecule type" value="Genomic_DNA"/>
</dbReference>
<name>A0A7W7I1C9_9ACTN</name>
<evidence type="ECO:0000313" key="2">
    <source>
        <dbReference type="EMBL" id="MBB4764567.1"/>
    </source>
</evidence>
<dbReference type="RefSeq" id="WP_184995745.1">
    <property type="nucleotide sequence ID" value="NZ_BOMK01000003.1"/>
</dbReference>
<sequence length="433" mass="46525">MTRRRRWTAALAAVLTATSIAAVARPTAAAAADDLIHGRSAAAFTLTPDWGLESYAEDLQAGLGTRRSVTAVLDAANRSTAPCNAAQRGALPEHYARTDYPLPADQILTSSESFCWDPGDSKVAYWVPQGITGSSDTDDDGLWGEKRLIAVSWHYDKAVAGTSADKGVRISLVDRVTGRYRHVLLVEPTRTATPNFTAVPIHAGGLAWLGHYLYVADTRYGLRVFDMERILEVDTGEDVIGRQGGAYYAYTYQYVVPQVASYRQATPPPSGTCVPQPDGLCFSSLALDRSTTPDTLVVGEYRDGRSADAAIDGGRVVRYPVVSDTRRLVLASGKAVPLDAVTLPKSNVQGAQTWKGRYLAGRSSLFKHSFMYSGPPGAAMVTNSWAIGGEDLYHEHGAGITAGKLWSVTEHAYAEGELIDRRAVFAVPLADVG</sequence>
<proteinExistence type="predicted"/>
<dbReference type="InterPro" id="IPR006311">
    <property type="entry name" value="TAT_signal"/>
</dbReference>
<dbReference type="Proteomes" id="UP000578112">
    <property type="component" value="Unassembled WGS sequence"/>
</dbReference>
<protein>
    <recommendedName>
        <fullName evidence="4">Secreted protein</fullName>
    </recommendedName>
</protein>
<comment type="caution">
    <text evidence="2">The sequence shown here is derived from an EMBL/GenBank/DDBJ whole genome shotgun (WGS) entry which is preliminary data.</text>
</comment>